<evidence type="ECO:0000313" key="2">
    <source>
        <dbReference type="Proteomes" id="UP000499080"/>
    </source>
</evidence>
<keyword evidence="2" id="KW-1185">Reference proteome</keyword>
<organism evidence="1 2">
    <name type="scientific">Araneus ventricosus</name>
    <name type="common">Orbweaver spider</name>
    <name type="synonym">Epeira ventricosa</name>
    <dbReference type="NCBI Taxonomy" id="182803"/>
    <lineage>
        <taxon>Eukaryota</taxon>
        <taxon>Metazoa</taxon>
        <taxon>Ecdysozoa</taxon>
        <taxon>Arthropoda</taxon>
        <taxon>Chelicerata</taxon>
        <taxon>Arachnida</taxon>
        <taxon>Araneae</taxon>
        <taxon>Araneomorphae</taxon>
        <taxon>Entelegynae</taxon>
        <taxon>Araneoidea</taxon>
        <taxon>Araneidae</taxon>
        <taxon>Araneus</taxon>
    </lineage>
</organism>
<dbReference type="EMBL" id="BGPR01000342">
    <property type="protein sequence ID" value="GBM14352.1"/>
    <property type="molecule type" value="Genomic_DNA"/>
</dbReference>
<evidence type="ECO:0000313" key="1">
    <source>
        <dbReference type="EMBL" id="GBM14352.1"/>
    </source>
</evidence>
<reference evidence="1 2" key="1">
    <citation type="journal article" date="2019" name="Sci. Rep.">
        <title>Orb-weaving spider Araneus ventricosus genome elucidates the spidroin gene catalogue.</title>
        <authorList>
            <person name="Kono N."/>
            <person name="Nakamura H."/>
            <person name="Ohtoshi R."/>
            <person name="Moran D.A.P."/>
            <person name="Shinohara A."/>
            <person name="Yoshida Y."/>
            <person name="Fujiwara M."/>
            <person name="Mori M."/>
            <person name="Tomita M."/>
            <person name="Arakawa K."/>
        </authorList>
    </citation>
    <scope>NUCLEOTIDE SEQUENCE [LARGE SCALE GENOMIC DNA]</scope>
</reference>
<sequence>MGQIDAKPSIENQTFFVCHGLKIWKARLPAMVSIHQPQCVLNVPAFINNLPYMGLIYSKPSIEDQTFFVCYGLKIWKDRMPAVVSTPSSDRGSK</sequence>
<dbReference type="Proteomes" id="UP000499080">
    <property type="component" value="Unassembled WGS sequence"/>
</dbReference>
<dbReference type="AlphaFoldDB" id="A0A4Y2DC26"/>
<accession>A0A4Y2DC26</accession>
<protein>
    <submittedName>
        <fullName evidence="1">Uncharacterized protein</fullName>
    </submittedName>
</protein>
<gene>
    <name evidence="1" type="ORF">AVEN_55344_1</name>
</gene>
<comment type="caution">
    <text evidence="1">The sequence shown here is derived from an EMBL/GenBank/DDBJ whole genome shotgun (WGS) entry which is preliminary data.</text>
</comment>
<proteinExistence type="predicted"/>
<name>A0A4Y2DC26_ARAVE</name>